<evidence type="ECO:0000256" key="5">
    <source>
        <dbReference type="ARBA" id="ARBA00023004"/>
    </source>
</evidence>
<reference evidence="9 10" key="1">
    <citation type="submission" date="2019-02" db="EMBL/GenBank/DDBJ databases">
        <title>Deep-cultivation of Planctomycetes and their phenomic and genomic characterization uncovers novel biology.</title>
        <authorList>
            <person name="Wiegand S."/>
            <person name="Jogler M."/>
            <person name="Boedeker C."/>
            <person name="Pinto D."/>
            <person name="Vollmers J."/>
            <person name="Rivas-Marin E."/>
            <person name="Kohn T."/>
            <person name="Peeters S.H."/>
            <person name="Heuer A."/>
            <person name="Rast P."/>
            <person name="Oberbeckmann S."/>
            <person name="Bunk B."/>
            <person name="Jeske O."/>
            <person name="Meyerdierks A."/>
            <person name="Storesund J.E."/>
            <person name="Kallscheuer N."/>
            <person name="Luecker S."/>
            <person name="Lage O.M."/>
            <person name="Pohl T."/>
            <person name="Merkel B.J."/>
            <person name="Hornburger P."/>
            <person name="Mueller R.-W."/>
            <person name="Bruemmer F."/>
            <person name="Labrenz M."/>
            <person name="Spormann A.M."/>
            <person name="Op den Camp H."/>
            <person name="Overmann J."/>
            <person name="Amann R."/>
            <person name="Jetten M.S.M."/>
            <person name="Mascher T."/>
            <person name="Medema M.H."/>
            <person name="Devos D.P."/>
            <person name="Kaster A.-K."/>
            <person name="Ovreas L."/>
            <person name="Rohde M."/>
            <person name="Galperin M.Y."/>
            <person name="Jogler C."/>
        </authorList>
    </citation>
    <scope>NUCLEOTIDE SEQUENCE [LARGE SCALE GENOMIC DNA]</scope>
    <source>
        <strain evidence="9 10">Mal33</strain>
    </source>
</reference>
<dbReference type="SUPFAM" id="SSF46626">
    <property type="entry name" value="Cytochrome c"/>
    <property type="match status" value="3"/>
</dbReference>
<dbReference type="GO" id="GO:0020037">
    <property type="term" value="F:heme binding"/>
    <property type="evidence" value="ECO:0007669"/>
    <property type="project" value="InterPro"/>
</dbReference>
<protein>
    <submittedName>
        <fullName evidence="9">Cytochrome c-552</fullName>
    </submittedName>
</protein>
<name>A0A518IZD5_9BACT</name>
<evidence type="ECO:0000313" key="9">
    <source>
        <dbReference type="EMBL" id="QDV58447.1"/>
    </source>
</evidence>
<evidence type="ECO:0000256" key="6">
    <source>
        <dbReference type="PROSITE-ProRule" id="PRU00433"/>
    </source>
</evidence>
<dbReference type="InterPro" id="IPR009056">
    <property type="entry name" value="Cyt_c-like_dom"/>
</dbReference>
<dbReference type="Gene3D" id="1.10.760.10">
    <property type="entry name" value="Cytochrome c-like domain"/>
    <property type="match status" value="3"/>
</dbReference>
<dbReference type="GO" id="GO:0009055">
    <property type="term" value="F:electron transfer activity"/>
    <property type="evidence" value="ECO:0007669"/>
    <property type="project" value="InterPro"/>
</dbReference>
<feature type="domain" description="Cytochrome c" evidence="8">
    <location>
        <begin position="68"/>
        <end position="154"/>
    </location>
</feature>
<evidence type="ECO:0000256" key="7">
    <source>
        <dbReference type="SAM" id="MobiDB-lite"/>
    </source>
</evidence>
<dbReference type="InterPro" id="IPR036909">
    <property type="entry name" value="Cyt_c-like_dom_sf"/>
</dbReference>
<dbReference type="GO" id="GO:0046872">
    <property type="term" value="F:metal ion binding"/>
    <property type="evidence" value="ECO:0007669"/>
    <property type="project" value="UniProtKB-KW"/>
</dbReference>
<keyword evidence="3 6" id="KW-0479">Metal-binding</keyword>
<proteinExistence type="predicted"/>
<dbReference type="AlphaFoldDB" id="A0A518IZD5"/>
<evidence type="ECO:0000256" key="4">
    <source>
        <dbReference type="ARBA" id="ARBA00022982"/>
    </source>
</evidence>
<evidence type="ECO:0000256" key="2">
    <source>
        <dbReference type="ARBA" id="ARBA00022617"/>
    </source>
</evidence>
<feature type="region of interest" description="Disordered" evidence="7">
    <location>
        <begin position="250"/>
        <end position="270"/>
    </location>
</feature>
<dbReference type="Pfam" id="PF13442">
    <property type="entry name" value="Cytochrome_CBB3"/>
    <property type="match status" value="1"/>
</dbReference>
<dbReference type="Pfam" id="PF00034">
    <property type="entry name" value="Cytochrom_C"/>
    <property type="match status" value="2"/>
</dbReference>
<organism evidence="9 10">
    <name type="scientific">Rosistilla oblonga</name>
    <dbReference type="NCBI Taxonomy" id="2527990"/>
    <lineage>
        <taxon>Bacteria</taxon>
        <taxon>Pseudomonadati</taxon>
        <taxon>Planctomycetota</taxon>
        <taxon>Planctomycetia</taxon>
        <taxon>Pirellulales</taxon>
        <taxon>Pirellulaceae</taxon>
        <taxon>Rosistilla</taxon>
    </lineage>
</organism>
<dbReference type="PANTHER" id="PTHR33751">
    <property type="entry name" value="CBB3-TYPE CYTOCHROME C OXIDASE SUBUNIT FIXP"/>
    <property type="match status" value="1"/>
</dbReference>
<evidence type="ECO:0000313" key="10">
    <source>
        <dbReference type="Proteomes" id="UP000316770"/>
    </source>
</evidence>
<dbReference type="PROSITE" id="PS51007">
    <property type="entry name" value="CYTC"/>
    <property type="match status" value="3"/>
</dbReference>
<keyword evidence="2 6" id="KW-0349">Heme</keyword>
<dbReference type="Proteomes" id="UP000316770">
    <property type="component" value="Chromosome"/>
</dbReference>
<keyword evidence="4" id="KW-0249">Electron transport</keyword>
<feature type="domain" description="Cytochrome c" evidence="8">
    <location>
        <begin position="271"/>
        <end position="362"/>
    </location>
</feature>
<evidence type="ECO:0000256" key="1">
    <source>
        <dbReference type="ARBA" id="ARBA00022448"/>
    </source>
</evidence>
<accession>A0A518IZD5</accession>
<keyword evidence="5 6" id="KW-0408">Iron</keyword>
<dbReference type="EMBL" id="CP036318">
    <property type="protein sequence ID" value="QDV58447.1"/>
    <property type="molecule type" value="Genomic_DNA"/>
</dbReference>
<evidence type="ECO:0000259" key="8">
    <source>
        <dbReference type="PROSITE" id="PS51007"/>
    </source>
</evidence>
<keyword evidence="10" id="KW-1185">Reference proteome</keyword>
<dbReference type="InterPro" id="IPR050597">
    <property type="entry name" value="Cytochrome_c_Oxidase_Subunit"/>
</dbReference>
<dbReference type="PANTHER" id="PTHR33751:SF9">
    <property type="entry name" value="CYTOCHROME C4"/>
    <property type="match status" value="1"/>
</dbReference>
<feature type="domain" description="Cytochrome c" evidence="8">
    <location>
        <begin position="170"/>
        <end position="250"/>
    </location>
</feature>
<dbReference type="RefSeq" id="WP_145288806.1">
    <property type="nucleotide sequence ID" value="NZ_CP036318.1"/>
</dbReference>
<evidence type="ECO:0000256" key="3">
    <source>
        <dbReference type="ARBA" id="ARBA00022723"/>
    </source>
</evidence>
<keyword evidence="1" id="KW-0813">Transport</keyword>
<gene>
    <name evidence="9" type="primary">cyc1</name>
    <name evidence="9" type="ORF">Mal33_44700</name>
</gene>
<sequence length="365" mass="39698">MKRRLKELCILLGGLAAIGLFVLVSGIAPINASGGHWPVTRWFLDYASDRSVDFHSSGIEPPPLDQLGMVRLGAATYDSNCRWCHGRPGRPAPVVAGHMTPSPPYLPGTPLDKEPRELFYIVKHGIKFAGMPAWPTQARDDDVWPVVAFLQQLSQLDAEDYDRQVRVETESDSAIERLAALACAACHGTATSPAAGPRVPLLASQSKAYLEQSLQAFKTGARHSGIMQPIAARLTDSQIDELAAYYAGQTQVEQEPTPPAASDSNPTASDEQIELGKSLAHRGDRQKKIAACAACHGPGTIQRSDDYPKLAGQPAWYLTQQLELLQRRARGGTDRVERMHSIADKLTAEEIEALANYYAQLPLGE</sequence>